<protein>
    <recommendedName>
        <fullName evidence="3">NB-ARC domain-containing protein</fullName>
    </recommendedName>
</protein>
<comment type="caution">
    <text evidence="1">The sequence shown here is derived from an EMBL/GenBank/DDBJ whole genome shotgun (WGS) entry which is preliminary data.</text>
</comment>
<dbReference type="RefSeq" id="WP_193669070.1">
    <property type="nucleotide sequence ID" value="NZ_JACDTV010000007.1"/>
</dbReference>
<organism evidence="1 2">
    <name type="scientific">Nocardioides salarius</name>
    <dbReference type="NCBI Taxonomy" id="374513"/>
    <lineage>
        <taxon>Bacteria</taxon>
        <taxon>Bacillati</taxon>
        <taxon>Actinomycetota</taxon>
        <taxon>Actinomycetes</taxon>
        <taxon>Propionibacteriales</taxon>
        <taxon>Nocardioidaceae</taxon>
        <taxon>Nocardioides</taxon>
    </lineage>
</organism>
<evidence type="ECO:0000313" key="1">
    <source>
        <dbReference type="EMBL" id="MBM7507280.1"/>
    </source>
</evidence>
<gene>
    <name evidence="1" type="ORF">JOE61_001094</name>
</gene>
<evidence type="ECO:0000313" key="2">
    <source>
        <dbReference type="Proteomes" id="UP000732378"/>
    </source>
</evidence>
<dbReference type="EMBL" id="JAFBBZ010000001">
    <property type="protein sequence ID" value="MBM7507280.1"/>
    <property type="molecule type" value="Genomic_DNA"/>
</dbReference>
<accession>A0ABS2M7V9</accession>
<evidence type="ECO:0008006" key="3">
    <source>
        <dbReference type="Google" id="ProtNLM"/>
    </source>
</evidence>
<proteinExistence type="predicted"/>
<keyword evidence="2" id="KW-1185">Reference proteome</keyword>
<reference evidence="1 2" key="1">
    <citation type="submission" date="2021-01" db="EMBL/GenBank/DDBJ databases">
        <title>Sequencing the genomes of 1000 actinobacteria strains.</title>
        <authorList>
            <person name="Klenk H.-P."/>
        </authorList>
    </citation>
    <scope>NUCLEOTIDE SEQUENCE [LARGE SCALE GENOMIC DNA]</scope>
    <source>
        <strain evidence="1 2">DSM 18239</strain>
    </source>
</reference>
<dbReference type="Proteomes" id="UP000732378">
    <property type="component" value="Unassembled WGS sequence"/>
</dbReference>
<sequence>MSSTTRARTSAPLLVRGRNRELAILEVVVREVRPAVVRGRPGAGVSTILDEVARRAATEGVRVGRLRPRPWAGSTLELVDDLEPMLAGRDKVLVVLDDADLCDPAQRAEVVRRCHRSRAPLLAGAHSAVPEVSGANECTLVELGSLERAGVADVVGDALGEKLTNASGLVSAYHRASAGNPAVLRAILDDPELRAEFAAAGAAPDPTDHAPGLAHALTASVHRRLAALDPLALLAVGVSAVAGAPVPAGVVEDAVGPAPLARAVESGLLVHTPDGTPAFRHGAVRRIVLEELPAAVHADVRRRLLDAAHAHGLTVVPDDVLTPS</sequence>
<name>A0ABS2M7V9_9ACTN</name>